<evidence type="ECO:0000256" key="6">
    <source>
        <dbReference type="SAM" id="Phobius"/>
    </source>
</evidence>
<dbReference type="Proteomes" id="UP000094444">
    <property type="component" value="Unassembled WGS sequence"/>
</dbReference>
<evidence type="ECO:0000256" key="5">
    <source>
        <dbReference type="ARBA" id="ARBA00023136"/>
    </source>
</evidence>
<keyword evidence="4 6" id="KW-1133">Transmembrane helix</keyword>
<sequence>MEITQKKIGTDKVEAVNYDSRSERIDEKTGTAQDRADMSRMGKVQELRPTDNFRAPTTGGQYHWISEFSPKKHQKFLSYIMGWLCVLGWQGGCASSSFLAGTLIQGLIALNHPDTYVPEGWHGTLLTIGVAAFAVFFNTFLARHLPTIESGLLVIHLGAFVGILATLWALSPEIADVTIFTQFYDGGGWNSFGISTLAGITSGIIPMLGADAAAHMSEELQLAGSNLDDVLASPTGYPYMVLFYNSTKSAASATIMSVFILLMLISSNLSIVATASRQLFAFARDEGLPFSTWFARVSRNALPMNAIIVTFITSALLSLINIGSATALNSITSLSTNALLSSYICSIGCMIWRRWTGAPLLPSHFSLGCWGLALNISSVAFLIFAFIFSFFPMSPTPDATVMNWNILIYGVVVVFSITYYFLQGRFFYVGPVQYVRKLD</sequence>
<evidence type="ECO:0008006" key="9">
    <source>
        <dbReference type="Google" id="ProtNLM"/>
    </source>
</evidence>
<feature type="transmembrane region" description="Helical" evidence="6">
    <location>
        <begin position="120"/>
        <end position="140"/>
    </location>
</feature>
<organism evidence="7 8">
    <name type="scientific">Diaporthe helianthi</name>
    <dbReference type="NCBI Taxonomy" id="158607"/>
    <lineage>
        <taxon>Eukaryota</taxon>
        <taxon>Fungi</taxon>
        <taxon>Dikarya</taxon>
        <taxon>Ascomycota</taxon>
        <taxon>Pezizomycotina</taxon>
        <taxon>Sordariomycetes</taxon>
        <taxon>Sordariomycetidae</taxon>
        <taxon>Diaporthales</taxon>
        <taxon>Diaporthaceae</taxon>
        <taxon>Diaporthe</taxon>
    </lineage>
</organism>
<feature type="transmembrane region" description="Helical" evidence="6">
    <location>
        <begin position="76"/>
        <end position="100"/>
    </location>
</feature>
<evidence type="ECO:0000256" key="3">
    <source>
        <dbReference type="ARBA" id="ARBA00022692"/>
    </source>
</evidence>
<feature type="transmembrane region" description="Helical" evidence="6">
    <location>
        <begin position="334"/>
        <end position="355"/>
    </location>
</feature>
<dbReference type="STRING" id="158607.A0A2P5HRG9"/>
<keyword evidence="5 6" id="KW-0472">Membrane</keyword>
<dbReference type="InterPro" id="IPR002293">
    <property type="entry name" value="AA/rel_permease1"/>
</dbReference>
<feature type="transmembrane region" description="Helical" evidence="6">
    <location>
        <begin position="250"/>
        <end position="275"/>
    </location>
</feature>
<reference evidence="7" key="1">
    <citation type="submission" date="2017-09" db="EMBL/GenBank/DDBJ databases">
        <title>Polyketide synthases of a Diaporthe helianthi virulent isolate.</title>
        <authorList>
            <person name="Baroncelli R."/>
        </authorList>
    </citation>
    <scope>NUCLEOTIDE SEQUENCE [LARGE SCALE GENOMIC DNA]</scope>
    <source>
        <strain evidence="7">7/96</strain>
    </source>
</reference>
<dbReference type="GO" id="GO:0022857">
    <property type="term" value="F:transmembrane transporter activity"/>
    <property type="evidence" value="ECO:0007669"/>
    <property type="project" value="InterPro"/>
</dbReference>
<feature type="transmembrane region" description="Helical" evidence="6">
    <location>
        <begin position="367"/>
        <end position="391"/>
    </location>
</feature>
<comment type="caution">
    <text evidence="7">The sequence shown here is derived from an EMBL/GenBank/DDBJ whole genome shotgun (WGS) entry which is preliminary data.</text>
</comment>
<dbReference type="Pfam" id="PF13520">
    <property type="entry name" value="AA_permease_2"/>
    <property type="match status" value="2"/>
</dbReference>
<evidence type="ECO:0000256" key="1">
    <source>
        <dbReference type="ARBA" id="ARBA00004141"/>
    </source>
</evidence>
<dbReference type="EMBL" id="MAVT02000910">
    <property type="protein sequence ID" value="POS72858.1"/>
    <property type="molecule type" value="Genomic_DNA"/>
</dbReference>
<dbReference type="Gene3D" id="1.20.1740.10">
    <property type="entry name" value="Amino acid/polyamine transporter I"/>
    <property type="match status" value="1"/>
</dbReference>
<dbReference type="PANTHER" id="PTHR45649:SF2">
    <property type="entry name" value="ACID PERMEASE, PUTATIVE-RELATED"/>
    <property type="match status" value="1"/>
</dbReference>
<evidence type="ECO:0000256" key="4">
    <source>
        <dbReference type="ARBA" id="ARBA00022989"/>
    </source>
</evidence>
<keyword evidence="3 6" id="KW-0812">Transmembrane</keyword>
<evidence type="ECO:0000256" key="2">
    <source>
        <dbReference type="ARBA" id="ARBA00022448"/>
    </source>
</evidence>
<name>A0A2P5HRG9_DIAHE</name>
<evidence type="ECO:0000313" key="8">
    <source>
        <dbReference type="Proteomes" id="UP000094444"/>
    </source>
</evidence>
<dbReference type="GO" id="GO:0016020">
    <property type="term" value="C:membrane"/>
    <property type="evidence" value="ECO:0007669"/>
    <property type="project" value="UniProtKB-SubCell"/>
</dbReference>
<proteinExistence type="predicted"/>
<keyword evidence="2" id="KW-0813">Transport</keyword>
<feature type="transmembrane region" description="Helical" evidence="6">
    <location>
        <begin position="306"/>
        <end position="328"/>
    </location>
</feature>
<comment type="subcellular location">
    <subcellularLocation>
        <location evidence="1">Membrane</location>
        <topology evidence="1">Multi-pass membrane protein</topology>
    </subcellularLocation>
</comment>
<dbReference type="InParanoid" id="A0A2P5HRG9"/>
<dbReference type="PIRSF" id="PIRSF006060">
    <property type="entry name" value="AA_transporter"/>
    <property type="match status" value="1"/>
</dbReference>
<dbReference type="OrthoDB" id="3257095at2759"/>
<protein>
    <recommendedName>
        <fullName evidence="9">Amino acid permease</fullName>
    </recommendedName>
</protein>
<gene>
    <name evidence="7" type="ORF">DHEL01_v208755</name>
</gene>
<feature type="transmembrane region" description="Helical" evidence="6">
    <location>
        <begin position="152"/>
        <end position="170"/>
    </location>
</feature>
<dbReference type="AlphaFoldDB" id="A0A2P5HRG9"/>
<dbReference type="PANTHER" id="PTHR45649">
    <property type="entry name" value="AMINO-ACID PERMEASE BAT1"/>
    <property type="match status" value="1"/>
</dbReference>
<feature type="transmembrane region" description="Helical" evidence="6">
    <location>
        <begin position="403"/>
        <end position="422"/>
    </location>
</feature>
<evidence type="ECO:0000313" key="7">
    <source>
        <dbReference type="EMBL" id="POS72858.1"/>
    </source>
</evidence>
<accession>A0A2P5HRG9</accession>
<keyword evidence="8" id="KW-1185">Reference proteome</keyword>